<evidence type="ECO:0000256" key="7">
    <source>
        <dbReference type="RuleBase" id="RU366044"/>
    </source>
</evidence>
<dbReference type="AlphaFoldDB" id="A0A1R1PSP6"/>
<name>A0A1R1PSP6_ZANCU</name>
<evidence type="ECO:0000256" key="6">
    <source>
        <dbReference type="ARBA" id="ARBA00023242"/>
    </source>
</evidence>
<dbReference type="PANTHER" id="PTHR13011:SF0">
    <property type="entry name" value="GENERAL TRANSCRIPTION FACTOR IIF SUBUNIT 1"/>
    <property type="match status" value="1"/>
</dbReference>
<keyword evidence="10" id="KW-0648">Protein biosynthesis</keyword>
<evidence type="ECO:0000256" key="4">
    <source>
        <dbReference type="ARBA" id="ARBA00023125"/>
    </source>
</evidence>
<reference evidence="11" key="1">
    <citation type="submission" date="2017-01" db="EMBL/GenBank/DDBJ databases">
        <authorList>
            <person name="Wang Y."/>
            <person name="White M."/>
            <person name="Kvist S."/>
            <person name="Moncalvo J.-M."/>
        </authorList>
    </citation>
    <scope>NUCLEOTIDE SEQUENCE [LARGE SCALE GENOMIC DNA]</scope>
    <source>
        <strain evidence="11">COL-18-3</strain>
    </source>
</reference>
<feature type="compositionally biased region" description="Low complexity" evidence="9">
    <location>
        <begin position="603"/>
        <end position="621"/>
    </location>
</feature>
<evidence type="ECO:0000256" key="1">
    <source>
        <dbReference type="ARBA" id="ARBA00004123"/>
    </source>
</evidence>
<dbReference type="OrthoDB" id="76676at2759"/>
<dbReference type="Proteomes" id="UP000188320">
    <property type="component" value="Unassembled WGS sequence"/>
</dbReference>
<evidence type="ECO:0000313" key="11">
    <source>
        <dbReference type="Proteomes" id="UP000188320"/>
    </source>
</evidence>
<evidence type="ECO:0000256" key="3">
    <source>
        <dbReference type="ARBA" id="ARBA00023015"/>
    </source>
</evidence>
<evidence type="ECO:0000256" key="5">
    <source>
        <dbReference type="ARBA" id="ARBA00023163"/>
    </source>
</evidence>
<feature type="region of interest" description="Disordered" evidence="9">
    <location>
        <begin position="1"/>
        <end position="66"/>
    </location>
</feature>
<dbReference type="GO" id="GO:0005674">
    <property type="term" value="C:transcription factor TFIIF complex"/>
    <property type="evidence" value="ECO:0007669"/>
    <property type="project" value="TreeGrafter"/>
</dbReference>
<dbReference type="GO" id="GO:0016251">
    <property type="term" value="F:RNA polymerase II general transcription initiation factor activity"/>
    <property type="evidence" value="ECO:0007669"/>
    <property type="project" value="TreeGrafter"/>
</dbReference>
<dbReference type="GO" id="GO:0001096">
    <property type="term" value="F:TFIIF-class transcription factor complex binding"/>
    <property type="evidence" value="ECO:0007669"/>
    <property type="project" value="TreeGrafter"/>
</dbReference>
<comment type="subcellular location">
    <subcellularLocation>
        <location evidence="1 7">Nucleus</location>
    </subcellularLocation>
</comment>
<gene>
    <name evidence="10" type="ORF">AX774_g2511</name>
</gene>
<comment type="caution">
    <text evidence="10">The sequence shown here is derived from an EMBL/GenBank/DDBJ whole genome shotgun (WGS) entry which is preliminary data.</text>
</comment>
<feature type="compositionally biased region" description="Polar residues" evidence="9">
    <location>
        <begin position="535"/>
        <end position="549"/>
    </location>
</feature>
<proteinExistence type="inferred from homology"/>
<dbReference type="EMBL" id="LSSK01000277">
    <property type="protein sequence ID" value="OMH83964.1"/>
    <property type="molecule type" value="Genomic_DNA"/>
</dbReference>
<evidence type="ECO:0000256" key="8">
    <source>
        <dbReference type="SAM" id="Coils"/>
    </source>
</evidence>
<dbReference type="InterPro" id="IPR011039">
    <property type="entry name" value="TFIIF_interaction"/>
</dbReference>
<evidence type="ECO:0000256" key="2">
    <source>
        <dbReference type="ARBA" id="ARBA00005249"/>
    </source>
</evidence>
<feature type="region of interest" description="Disordered" evidence="9">
    <location>
        <begin position="151"/>
        <end position="201"/>
    </location>
</feature>
<feature type="compositionally biased region" description="Acidic residues" evidence="9">
    <location>
        <begin position="440"/>
        <end position="463"/>
    </location>
</feature>
<comment type="function">
    <text evidence="7">TFIIF is a general transcription initiation factor that binds to RNA polymerase II and helps to recruit it to the initiation complex in collaboration with TFIIB. It promotes transcription elongation.</text>
</comment>
<feature type="compositionally biased region" description="Polar residues" evidence="9">
    <location>
        <begin position="33"/>
        <end position="43"/>
    </location>
</feature>
<keyword evidence="6 7" id="KW-0539">Nucleus</keyword>
<dbReference type="GO" id="GO:0032968">
    <property type="term" value="P:positive regulation of transcription elongation by RNA polymerase II"/>
    <property type="evidence" value="ECO:0007669"/>
    <property type="project" value="InterPro"/>
</dbReference>
<feature type="compositionally biased region" description="Low complexity" evidence="9">
    <location>
        <begin position="165"/>
        <end position="192"/>
    </location>
</feature>
<feature type="compositionally biased region" description="Polar residues" evidence="9">
    <location>
        <begin position="568"/>
        <end position="602"/>
    </location>
</feature>
<dbReference type="PANTHER" id="PTHR13011">
    <property type="entry name" value="TFIIF-ALPHA"/>
    <property type="match status" value="1"/>
</dbReference>
<feature type="compositionally biased region" description="Basic residues" evidence="9">
    <location>
        <begin position="396"/>
        <end position="407"/>
    </location>
</feature>
<keyword evidence="10" id="KW-0396">Initiation factor</keyword>
<keyword evidence="11" id="KW-1185">Reference proteome</keyword>
<dbReference type="Pfam" id="PF05793">
    <property type="entry name" value="TFIIF_alpha"/>
    <property type="match status" value="1"/>
</dbReference>
<evidence type="ECO:0000313" key="10">
    <source>
        <dbReference type="EMBL" id="OMH83964.1"/>
    </source>
</evidence>
<protein>
    <recommendedName>
        <fullName evidence="7">Transcription initiation factor IIF subunit alpha</fullName>
    </recommendedName>
</protein>
<dbReference type="GO" id="GO:0006367">
    <property type="term" value="P:transcription initiation at RNA polymerase II promoter"/>
    <property type="evidence" value="ECO:0007669"/>
    <property type="project" value="InterPro"/>
</dbReference>
<keyword evidence="8" id="KW-0175">Coiled coil</keyword>
<keyword evidence="4 7" id="KW-0238">DNA-binding</keyword>
<feature type="coiled-coil region" evidence="8">
    <location>
        <begin position="73"/>
        <end position="107"/>
    </location>
</feature>
<accession>A0A1R1PSP6</accession>
<comment type="similarity">
    <text evidence="2 7">Belongs to the TFIIF alpha subunit family.</text>
</comment>
<keyword evidence="3 7" id="KW-0805">Transcription regulation</keyword>
<organism evidence="10 11">
    <name type="scientific">Zancudomyces culisetae</name>
    <name type="common">Gut fungus</name>
    <name type="synonym">Smittium culisetae</name>
    <dbReference type="NCBI Taxonomy" id="1213189"/>
    <lineage>
        <taxon>Eukaryota</taxon>
        <taxon>Fungi</taxon>
        <taxon>Fungi incertae sedis</taxon>
        <taxon>Zoopagomycota</taxon>
        <taxon>Kickxellomycotina</taxon>
        <taxon>Harpellomycetes</taxon>
        <taxon>Harpellales</taxon>
        <taxon>Legeriomycetaceae</taxon>
        <taxon>Zancudomyces</taxon>
    </lineage>
</organism>
<feature type="compositionally biased region" description="Basic and acidic residues" evidence="9">
    <location>
        <begin position="15"/>
        <end position="32"/>
    </location>
</feature>
<keyword evidence="5 7" id="KW-0804">Transcription</keyword>
<dbReference type="GO" id="GO:0003743">
    <property type="term" value="F:translation initiation factor activity"/>
    <property type="evidence" value="ECO:0007669"/>
    <property type="project" value="UniProtKB-KW"/>
</dbReference>
<dbReference type="InterPro" id="IPR008851">
    <property type="entry name" value="TFIIF-alpha"/>
</dbReference>
<feature type="region of interest" description="Disordered" evidence="9">
    <location>
        <begin position="388"/>
        <end position="627"/>
    </location>
</feature>
<dbReference type="GO" id="GO:0003677">
    <property type="term" value="F:DNA binding"/>
    <property type="evidence" value="ECO:0007669"/>
    <property type="project" value="UniProtKB-KW"/>
</dbReference>
<dbReference type="SUPFAM" id="SSF50916">
    <property type="entry name" value="Rap30/74 interaction domains"/>
    <property type="match status" value="1"/>
</dbReference>
<feature type="compositionally biased region" description="Basic and acidic residues" evidence="9">
    <location>
        <begin position="507"/>
        <end position="519"/>
    </location>
</feature>
<evidence type="ECO:0000256" key="9">
    <source>
        <dbReference type="SAM" id="MobiDB-lite"/>
    </source>
</evidence>
<sequence>MWNAPMDQIQASIEQSEKQRGSDGAKQTKEKTQSFLQQKSNASAGPPTRAKADQTQNHNSDKETEQDGLTLAAQMKRDKYLNLQRQKQQQQNQLKETLKEAEVKDSRTFTDYRLVSASREKTYNVLRFLSAQTIDPKTFTKPVKLHRKERYTNPNYSAKGGNGGANNDLATGTNTNTNAGTNHNANTNASAGTPGGLEDGSKVKDDKLVVVESGSGAGQGGNSSGGGIMSKADTSIIAPFGGGVRNKQQLFKKKTRQIYFADEQQRRLNIEEARPWVLEDFDSKQEWTGTLEGGQKSEYVFFVLMEDGFSVVPVKRWYKFAPKIKYATLSLDEAEEELKKVQKNEPQNLWLMKKRARDMQQAATSAGATGNGNINSPAAGLSALLENASQDSEKMKKNKKGGKRSKRKLVDHMDGTGGDSDEEGGGRKSTRVTGQHGDLDELDYEEAFEDDEEMADDLGDENEDQGRGQKEVANYLERSDNEEEQEQDDKKLGEAGQGIRKLMKKREKADVYDSDREENPYISEESEQSEDEKPPQQQQSDSTAGQTQPSERDNQQQQQQQQLFGTAVGSTGQPTDQKTLASSTSISDNTAMGVNTAGRSLAQQQQQQQQRQQQQQQQQQQPVDPSLLTEQEVANLIRGGDITTKDLITKVKHRLKDNPLNKQRISDIVKRIATQKNGLLVLKQKR</sequence>